<organism evidence="9 10">
    <name type="scientific">Sphingomonas taxi</name>
    <dbReference type="NCBI Taxonomy" id="1549858"/>
    <lineage>
        <taxon>Bacteria</taxon>
        <taxon>Pseudomonadati</taxon>
        <taxon>Pseudomonadota</taxon>
        <taxon>Alphaproteobacteria</taxon>
        <taxon>Sphingomonadales</taxon>
        <taxon>Sphingomonadaceae</taxon>
        <taxon>Sphingomonas</taxon>
    </lineage>
</organism>
<evidence type="ECO:0000256" key="3">
    <source>
        <dbReference type="ARBA" id="ARBA00022553"/>
    </source>
</evidence>
<comment type="caution">
    <text evidence="9">The sequence shown here is derived from an EMBL/GenBank/DDBJ whole genome shotgun (WGS) entry which is preliminary data.</text>
</comment>
<evidence type="ECO:0000256" key="5">
    <source>
        <dbReference type="ARBA" id="ARBA00022741"/>
    </source>
</evidence>
<dbReference type="GO" id="GO:0005524">
    <property type="term" value="F:ATP binding"/>
    <property type="evidence" value="ECO:0007669"/>
    <property type="project" value="UniProtKB-KW"/>
</dbReference>
<name>A0A2W5P1T2_9SPHN</name>
<reference evidence="9 10" key="1">
    <citation type="submission" date="2017-08" db="EMBL/GenBank/DDBJ databases">
        <title>Infants hospitalized years apart are colonized by the same room-sourced microbial strains.</title>
        <authorList>
            <person name="Brooks B."/>
            <person name="Olm M.R."/>
            <person name="Firek B.A."/>
            <person name="Baker R."/>
            <person name="Thomas B.C."/>
            <person name="Morowitz M.J."/>
            <person name="Banfield J.F."/>
        </authorList>
    </citation>
    <scope>NUCLEOTIDE SEQUENCE [LARGE SCALE GENOMIC DNA]</scope>
    <source>
        <strain evidence="9">S2_005_001_R1_22</strain>
    </source>
</reference>
<keyword evidence="3" id="KW-0597">Phosphoprotein</keyword>
<evidence type="ECO:0000313" key="9">
    <source>
        <dbReference type="EMBL" id="PZQ58528.1"/>
    </source>
</evidence>
<evidence type="ECO:0000313" key="10">
    <source>
        <dbReference type="Proteomes" id="UP000249229"/>
    </source>
</evidence>
<accession>A0A2W5P1T2</accession>
<dbReference type="Gene3D" id="3.30.565.10">
    <property type="entry name" value="Histidine kinase-like ATPase, C-terminal domain"/>
    <property type="match status" value="1"/>
</dbReference>
<dbReference type="AlphaFoldDB" id="A0A2W5P1T2"/>
<dbReference type="Proteomes" id="UP000249229">
    <property type="component" value="Unassembled WGS sequence"/>
</dbReference>
<dbReference type="InterPro" id="IPR036890">
    <property type="entry name" value="HATPase_C_sf"/>
</dbReference>
<evidence type="ECO:0000256" key="2">
    <source>
        <dbReference type="ARBA" id="ARBA00012438"/>
    </source>
</evidence>
<dbReference type="PANTHER" id="PTHR41523">
    <property type="entry name" value="TWO-COMPONENT SYSTEM SENSOR PROTEIN"/>
    <property type="match status" value="1"/>
</dbReference>
<dbReference type="EC" id="2.7.13.3" evidence="2"/>
<proteinExistence type="predicted"/>
<evidence type="ECO:0000256" key="7">
    <source>
        <dbReference type="ARBA" id="ARBA00022840"/>
    </source>
</evidence>
<sequence>MSTLPFDPDAHAGAFPTGAAMAAFNRQYLETPARLWDAFSVAACAGCGAQAAGVVLDAAHHRRGQAGPPDALGDGDVTFLSERLRRTPGLVAWTPTGARRHYAASAIDDDPDIGFLWIARTGDGLAEQAFVTLRALCGFATLLYRLDMARGEAELLLNEHRHRCGTDLQLVGNLLSQQARRAGDARLYAAMEGAAMRVRALARVRCAAVGGFPDMLHACVAALHAQVDEHRIAMRLVLEGEPPVLDERRTTIALMAVNELVTNALTHAFPDEAHGSVTVHLQSCAGVIRIGVLDDGAALPAGIPPIRAGSGLDLISRLLAGVRGRLLMPPPARADDPPPDHCIKTFTIELPQQ</sequence>
<dbReference type="GO" id="GO:0004673">
    <property type="term" value="F:protein histidine kinase activity"/>
    <property type="evidence" value="ECO:0007669"/>
    <property type="project" value="UniProtKB-EC"/>
</dbReference>
<gene>
    <name evidence="9" type="ORF">DI544_14060</name>
</gene>
<keyword evidence="6" id="KW-0418">Kinase</keyword>
<evidence type="ECO:0000256" key="6">
    <source>
        <dbReference type="ARBA" id="ARBA00022777"/>
    </source>
</evidence>
<dbReference type="Pfam" id="PF13581">
    <property type="entry name" value="HATPase_c_2"/>
    <property type="match status" value="1"/>
</dbReference>
<feature type="domain" description="Histidine kinase/HSP90-like ATPase" evidence="8">
    <location>
        <begin position="243"/>
        <end position="299"/>
    </location>
</feature>
<keyword evidence="7" id="KW-0067">ATP-binding</keyword>
<dbReference type="EMBL" id="QFQI01000016">
    <property type="protein sequence ID" value="PZQ58528.1"/>
    <property type="molecule type" value="Genomic_DNA"/>
</dbReference>
<evidence type="ECO:0000256" key="1">
    <source>
        <dbReference type="ARBA" id="ARBA00000085"/>
    </source>
</evidence>
<evidence type="ECO:0000256" key="4">
    <source>
        <dbReference type="ARBA" id="ARBA00022679"/>
    </source>
</evidence>
<keyword evidence="5" id="KW-0547">Nucleotide-binding</keyword>
<comment type="catalytic activity">
    <reaction evidence="1">
        <text>ATP + protein L-histidine = ADP + protein N-phospho-L-histidine.</text>
        <dbReference type="EC" id="2.7.13.3"/>
    </reaction>
</comment>
<dbReference type="InterPro" id="IPR003594">
    <property type="entry name" value="HATPase_dom"/>
</dbReference>
<dbReference type="SUPFAM" id="SSF55874">
    <property type="entry name" value="ATPase domain of HSP90 chaperone/DNA topoisomerase II/histidine kinase"/>
    <property type="match status" value="1"/>
</dbReference>
<protein>
    <recommendedName>
        <fullName evidence="2">histidine kinase</fullName>
        <ecNumber evidence="2">2.7.13.3</ecNumber>
    </recommendedName>
</protein>
<dbReference type="PANTHER" id="PTHR41523:SF8">
    <property type="entry name" value="ETHYLENE RESPONSE SENSOR PROTEIN"/>
    <property type="match status" value="1"/>
</dbReference>
<evidence type="ECO:0000259" key="8">
    <source>
        <dbReference type="Pfam" id="PF13581"/>
    </source>
</evidence>
<keyword evidence="4" id="KW-0808">Transferase</keyword>